<gene>
    <name evidence="2" type="ORF">KUF71_019104</name>
</gene>
<dbReference type="Proteomes" id="UP001219518">
    <property type="component" value="Unassembled WGS sequence"/>
</dbReference>
<proteinExistence type="predicted"/>
<reference evidence="2" key="1">
    <citation type="submission" date="2021-07" db="EMBL/GenBank/DDBJ databases">
        <authorList>
            <person name="Catto M.A."/>
            <person name="Jacobson A."/>
            <person name="Kennedy G."/>
            <person name="Labadie P."/>
            <person name="Hunt B.G."/>
            <person name="Srinivasan R."/>
        </authorList>
    </citation>
    <scope>NUCLEOTIDE SEQUENCE</scope>
    <source>
        <strain evidence="2">PL_HMW_Pooled</strain>
        <tissue evidence="2">Head</tissue>
    </source>
</reference>
<name>A0AAE1GU49_9NEOP</name>
<accession>A0AAE1GU49</accession>
<evidence type="ECO:0000313" key="2">
    <source>
        <dbReference type="EMBL" id="KAK3908848.1"/>
    </source>
</evidence>
<dbReference type="InterPro" id="IPR012337">
    <property type="entry name" value="RNaseH-like_sf"/>
</dbReference>
<keyword evidence="3" id="KW-1185">Reference proteome</keyword>
<dbReference type="PANTHER" id="PTHR46579">
    <property type="entry name" value="F5/8 TYPE C DOMAIN-CONTAINING PROTEIN-RELATED"/>
    <property type="match status" value="1"/>
</dbReference>
<evidence type="ECO:0000256" key="1">
    <source>
        <dbReference type="SAM" id="MobiDB-lite"/>
    </source>
</evidence>
<protein>
    <submittedName>
        <fullName evidence="2">Transposable element Hobo transposase</fullName>
    </submittedName>
</protein>
<reference evidence="2" key="2">
    <citation type="journal article" date="2023" name="BMC Genomics">
        <title>Pest status, molecular evolution, and epigenetic factors derived from the genome assembly of Frankliniella fusca, a thysanopteran phytovirus vector.</title>
        <authorList>
            <person name="Catto M.A."/>
            <person name="Labadie P.E."/>
            <person name="Jacobson A.L."/>
            <person name="Kennedy G.G."/>
            <person name="Srinivasan R."/>
            <person name="Hunt B.G."/>
        </authorList>
    </citation>
    <scope>NUCLEOTIDE SEQUENCE</scope>
    <source>
        <strain evidence="2">PL_HMW_Pooled</strain>
    </source>
</reference>
<evidence type="ECO:0000313" key="3">
    <source>
        <dbReference type="Proteomes" id="UP001219518"/>
    </source>
</evidence>
<organism evidence="2 3">
    <name type="scientific">Frankliniella fusca</name>
    <dbReference type="NCBI Taxonomy" id="407009"/>
    <lineage>
        <taxon>Eukaryota</taxon>
        <taxon>Metazoa</taxon>
        <taxon>Ecdysozoa</taxon>
        <taxon>Arthropoda</taxon>
        <taxon>Hexapoda</taxon>
        <taxon>Insecta</taxon>
        <taxon>Pterygota</taxon>
        <taxon>Neoptera</taxon>
        <taxon>Paraneoptera</taxon>
        <taxon>Thysanoptera</taxon>
        <taxon>Terebrantia</taxon>
        <taxon>Thripoidea</taxon>
        <taxon>Thripidae</taxon>
        <taxon>Frankliniella</taxon>
    </lineage>
</organism>
<dbReference type="AlphaFoldDB" id="A0AAE1GU49"/>
<feature type="region of interest" description="Disordered" evidence="1">
    <location>
        <begin position="1020"/>
        <end position="1048"/>
    </location>
</feature>
<comment type="caution">
    <text evidence="2">The sequence shown here is derived from an EMBL/GenBank/DDBJ whole genome shotgun (WGS) entry which is preliminary data.</text>
</comment>
<dbReference type="PANTHER" id="PTHR46579:SF1">
    <property type="entry name" value="F5_8 TYPE C DOMAIN-CONTAINING PROTEIN"/>
    <property type="match status" value="1"/>
</dbReference>
<dbReference type="SUPFAM" id="SSF53098">
    <property type="entry name" value="Ribonuclease H-like"/>
    <property type="match status" value="1"/>
</dbReference>
<feature type="compositionally biased region" description="Basic and acidic residues" evidence="1">
    <location>
        <begin position="1039"/>
        <end position="1048"/>
    </location>
</feature>
<sequence length="1109" mass="124272">MVVQNEVKYSVSNAGLLDTSGAANESWASTPVKIPPSILFQTVMSPVKLSLEDSNESVESDKSSLGSEEENFCSSESSYSRCSSSLESESDALNQSVFSCNSELSNQSVIDVDICQNFESKVLVAVRLSNLNLYEGSDLSVLDAVLKMMNLYLKNKESKVGLRRIVRSMSSLLPKGHNLPSIERILSLVQDLTPSVSEESHFFCKVCLVYREAGTSDQLCPVCDKITPQGQFFVFSVRAIVKYLFEYCNLASILESVSVNQDDNLIRDISDGSVYKTLNATRSKYDLTLILNSDGVKIRKGSKSELWVLLGTFVEIPIHLREAFISVFGLWYDEVKPDNMNTFLEPFSKEMLQISESGVEWTHPVTTEKNVSEVRIQLVVADAPARAKMQNILNFNGKHGCNVCEIKSVRCLPNPAFRRRIRIFPYKHNLRLRTAVRMETQARQAMTQGAPVKGVKGPSVLSIIPSVDIATCFIPEYLHSVLLGVVGTLITLWINKPGPWNIKNSLYTIDAELGSICHPDFVHRVSRYLNKESFWKASDYYYFLLFESLPILRDFLPELLMRSISESDLEEADLCLKLFVNAFAGIYSDRDLTYNIHQLLHLSLSVKRHGPLSCTSAFAFESMNGLIAKATHGANNVGKEIANNIKICKGVVVLKKISEGLHVYTAAPVFATEPLGDERKDIEITHEERNSLIGDFKIFSRAKIGYEVFTSLIHKKLKSVNYYVMCKINGAVEYASIKYFVKHNDNLKVCLKLFHVDHLDVIYNRETLKTIQHLIPVVDTDITVLVHGARSAQRLLEAMPLATLVVLDLESGARTEPTCLEALPTATTELGAGLAGLAQHVIKKCKEIVTYMKASGLNGRIEGGTLKQEVETRWLSHLHLLRSFFVDVKVHPTLTKTHKIAQINDLLSERGKADLVLSEDDVKLMSDMIPLLTQFEKAVKVFEAEKIPTIQHVLPQHKILQAATAPHPGDSVEISSMRRLMSRQMKEKFGANITVRHKLGAFFTPQFKSLQTLLTEEEIAEGQASSDSEDEYAGLHDAPTTERPQDELEKNLDLPVPPAKHFNLLEWWKNQAKDFPALSRVVRMISAGVTQYERYTKLLSLHLFMTGPE</sequence>
<dbReference type="EMBL" id="JAHWGI010000081">
    <property type="protein sequence ID" value="KAK3908848.1"/>
    <property type="molecule type" value="Genomic_DNA"/>
</dbReference>